<accession>A0A0G0WRC6</accession>
<name>A0A0G0WRC6_UNCKA</name>
<gene>
    <name evidence="1" type="ORF">UU72_C0037G0008</name>
</gene>
<reference evidence="1 2" key="1">
    <citation type="journal article" date="2015" name="Nature">
        <title>rRNA introns, odd ribosomes, and small enigmatic genomes across a large radiation of phyla.</title>
        <authorList>
            <person name="Brown C.T."/>
            <person name="Hug L.A."/>
            <person name="Thomas B.C."/>
            <person name="Sharon I."/>
            <person name="Castelle C.J."/>
            <person name="Singh A."/>
            <person name="Wilkins M.J."/>
            <person name="Williams K.H."/>
            <person name="Banfield J.F."/>
        </authorList>
    </citation>
    <scope>NUCLEOTIDE SEQUENCE [LARGE SCALE GENOMIC DNA]</scope>
</reference>
<proteinExistence type="predicted"/>
<protein>
    <submittedName>
        <fullName evidence="1">Uncharacterized protein</fullName>
    </submittedName>
</protein>
<comment type="caution">
    <text evidence="1">The sequence shown here is derived from an EMBL/GenBank/DDBJ whole genome shotgun (WGS) entry which is preliminary data.</text>
</comment>
<sequence length="73" mass="8453">MVELVFSDYCGKCGEKGCFSKGKVHEENCCGDHEALYNHVFVPSVLNFEEVLREKDEEIFLLREVQKRLLEGK</sequence>
<dbReference type="Proteomes" id="UP000034163">
    <property type="component" value="Unassembled WGS sequence"/>
</dbReference>
<evidence type="ECO:0000313" key="2">
    <source>
        <dbReference type="Proteomes" id="UP000034163"/>
    </source>
</evidence>
<dbReference type="AlphaFoldDB" id="A0A0G0WRC6"/>
<organism evidence="1 2">
    <name type="scientific">candidate division WWE3 bacterium GW2011_GWB1_41_6</name>
    <dbReference type="NCBI Taxonomy" id="1619112"/>
    <lineage>
        <taxon>Bacteria</taxon>
        <taxon>Katanobacteria</taxon>
    </lineage>
</organism>
<dbReference type="EMBL" id="LCBS01000037">
    <property type="protein sequence ID" value="KKS15345.1"/>
    <property type="molecule type" value="Genomic_DNA"/>
</dbReference>
<evidence type="ECO:0000313" key="1">
    <source>
        <dbReference type="EMBL" id="KKS15345.1"/>
    </source>
</evidence>